<protein>
    <submittedName>
        <fullName evidence="1">Uncharacterized protein</fullName>
    </submittedName>
</protein>
<sequence length="39" mass="4559">MKLPGFSQMHCIYRGQRRTIMWCCIKGLSTMTGQMYEDG</sequence>
<name>C9LVL4_SELS3</name>
<dbReference type="Proteomes" id="UP000003505">
    <property type="component" value="Unassembled WGS sequence"/>
</dbReference>
<proteinExistence type="predicted"/>
<evidence type="ECO:0000313" key="2">
    <source>
        <dbReference type="Proteomes" id="UP000003505"/>
    </source>
</evidence>
<gene>
    <name evidence="1" type="ORF">SELSPUOL_01508</name>
</gene>
<organism evidence="1 2">
    <name type="scientific">Selenomonas sputigena (strain ATCC 35185 / DSM 20758 / CCUG 44933 / VPI D19B-28)</name>
    <dbReference type="NCBI Taxonomy" id="546271"/>
    <lineage>
        <taxon>Bacteria</taxon>
        <taxon>Bacillati</taxon>
        <taxon>Bacillota</taxon>
        <taxon>Negativicutes</taxon>
        <taxon>Selenomonadales</taxon>
        <taxon>Selenomonadaceae</taxon>
        <taxon>Selenomonas</taxon>
    </lineage>
</organism>
<evidence type="ECO:0000313" key="1">
    <source>
        <dbReference type="EMBL" id="EEX77177.1"/>
    </source>
</evidence>
<reference evidence="1 2" key="1">
    <citation type="submission" date="2009-09" db="EMBL/GenBank/DDBJ databases">
        <authorList>
            <person name="Weinstock G."/>
            <person name="Sodergren E."/>
            <person name="Clifton S."/>
            <person name="Fulton L."/>
            <person name="Fulton B."/>
            <person name="Courtney L."/>
            <person name="Fronick C."/>
            <person name="Harrison M."/>
            <person name="Strong C."/>
            <person name="Farmer C."/>
            <person name="Delahaunty K."/>
            <person name="Markovic C."/>
            <person name="Hall O."/>
            <person name="Minx P."/>
            <person name="Tomlinson C."/>
            <person name="Mitreva M."/>
            <person name="Nelson J."/>
            <person name="Hou S."/>
            <person name="Wollam A."/>
            <person name="Pepin K.H."/>
            <person name="Johnson M."/>
            <person name="Bhonagiri V."/>
            <person name="Nash W.E."/>
            <person name="Warren W."/>
            <person name="Chinwalla A."/>
            <person name="Mardis E.R."/>
            <person name="Wilson R.K."/>
        </authorList>
    </citation>
    <scope>NUCLEOTIDE SEQUENCE [LARGE SCALE GENOMIC DNA]</scope>
    <source>
        <strain evidence="2">ATCC 35185 / DSM 20758 / VPI D19B-28</strain>
    </source>
</reference>
<accession>C9LVL4</accession>
<dbReference type="AlphaFoldDB" id="C9LVL4"/>
<comment type="caution">
    <text evidence="1">The sequence shown here is derived from an EMBL/GenBank/DDBJ whole genome shotgun (WGS) entry which is preliminary data.</text>
</comment>
<dbReference type="EMBL" id="ACKP02000027">
    <property type="protein sequence ID" value="EEX77177.1"/>
    <property type="molecule type" value="Genomic_DNA"/>
</dbReference>